<dbReference type="EMBL" id="JBBCAQ010000010">
    <property type="protein sequence ID" value="KAK7602191.1"/>
    <property type="molecule type" value="Genomic_DNA"/>
</dbReference>
<reference evidence="2 3" key="1">
    <citation type="submission" date="2024-03" db="EMBL/GenBank/DDBJ databases">
        <title>Adaptation during the transition from Ophiocordyceps entomopathogen to insect associate is accompanied by gene loss and intensified selection.</title>
        <authorList>
            <person name="Ward C.M."/>
            <person name="Onetto C.A."/>
            <person name="Borneman A.R."/>
        </authorList>
    </citation>
    <scope>NUCLEOTIDE SEQUENCE [LARGE SCALE GENOMIC DNA]</scope>
    <source>
        <strain evidence="2">AWRI1</strain>
        <tissue evidence="2">Single Adult Female</tissue>
    </source>
</reference>
<dbReference type="InterPro" id="IPR005373">
    <property type="entry name" value="PHAF1"/>
</dbReference>
<evidence type="ECO:0000256" key="1">
    <source>
        <dbReference type="ARBA" id="ARBA00024339"/>
    </source>
</evidence>
<dbReference type="InterPro" id="IPR039156">
    <property type="entry name" value="PHAF1/BROMI"/>
</dbReference>
<name>A0AAN9TSQ1_9HEMI</name>
<dbReference type="GO" id="GO:0043001">
    <property type="term" value="P:Golgi to plasma membrane protein transport"/>
    <property type="evidence" value="ECO:0007669"/>
    <property type="project" value="TreeGrafter"/>
</dbReference>
<gene>
    <name evidence="2" type="ORF">V9T40_009632</name>
</gene>
<dbReference type="Proteomes" id="UP001367676">
    <property type="component" value="Unassembled WGS sequence"/>
</dbReference>
<proteinExistence type="inferred from homology"/>
<evidence type="ECO:0000313" key="2">
    <source>
        <dbReference type="EMBL" id="KAK7602191.1"/>
    </source>
</evidence>
<dbReference type="PANTHER" id="PTHR13465">
    <property type="entry name" value="UPF0183 PROTEIN"/>
    <property type="match status" value="1"/>
</dbReference>
<protein>
    <submittedName>
        <fullName evidence="2">Uncharacterized protein</fullName>
    </submittedName>
</protein>
<dbReference type="PANTHER" id="PTHR13465:SF2">
    <property type="entry name" value="PHAGOSOME ASSEMBLY FACTOR 1"/>
    <property type="match status" value="1"/>
</dbReference>
<dbReference type="AlphaFoldDB" id="A0AAN9TSQ1"/>
<evidence type="ECO:0000313" key="3">
    <source>
        <dbReference type="Proteomes" id="UP001367676"/>
    </source>
</evidence>
<dbReference type="GO" id="GO:0005802">
    <property type="term" value="C:trans-Golgi network"/>
    <property type="evidence" value="ECO:0007669"/>
    <property type="project" value="TreeGrafter"/>
</dbReference>
<organism evidence="2 3">
    <name type="scientific">Parthenolecanium corni</name>
    <dbReference type="NCBI Taxonomy" id="536013"/>
    <lineage>
        <taxon>Eukaryota</taxon>
        <taxon>Metazoa</taxon>
        <taxon>Ecdysozoa</taxon>
        <taxon>Arthropoda</taxon>
        <taxon>Hexapoda</taxon>
        <taxon>Insecta</taxon>
        <taxon>Pterygota</taxon>
        <taxon>Neoptera</taxon>
        <taxon>Paraneoptera</taxon>
        <taxon>Hemiptera</taxon>
        <taxon>Sternorrhyncha</taxon>
        <taxon>Coccoidea</taxon>
        <taxon>Coccidae</taxon>
        <taxon>Parthenolecanium</taxon>
    </lineage>
</organism>
<comment type="caution">
    <text evidence="2">The sequence shown here is derived from an EMBL/GenBank/DDBJ whole genome shotgun (WGS) entry which is preliminary data.</text>
</comment>
<dbReference type="Pfam" id="PF03676">
    <property type="entry name" value="PHAF1"/>
    <property type="match status" value="1"/>
</dbReference>
<keyword evidence="3" id="KW-1185">Reference proteome</keyword>
<accession>A0AAN9TSQ1</accession>
<sequence>MLELDVAPERSLGCEQWEFILGMHFSQAVAIIQSQVGIIKGVQVLYSDTNPLENDLILYLPQDGIRFVFDATFQRLKLIEVFDMKLVKLKYCTTIFNSSDVVPSIQEIEQCFGATHPGIYDCEKQMFTLNFRGLSFCFDVDSKFQPGIAQCGLGSLQFTTGVSPVVSKMFVYAGNSLKICYDNQGVIAVPVVPLPVNCYHGLSYIERADIIRDKSTTKGLQITLSLQGSGLSRRQKIIMTKDLHFGISCQDVLSLLGSPSQVFYKSEDKMKIHSPNAHLDLKTPRRSDYFFNYFSLGLDLLFDAKTQRMKKFILHTNYPGHYNFNMYNRCNFRIRLNAEKHVPEARKNSFKDKTIEITAFTKWDDISDQLRHSDRPVVLNRSGCPNSNPFGSTFCYGYQDMIFEVMQNQHIASVTFYKTILDIMDV</sequence>
<comment type="similarity">
    <text evidence="1">Belongs to the PHAF1 family.</text>
</comment>